<dbReference type="RefSeq" id="WP_117723720.1">
    <property type="nucleotide sequence ID" value="NZ_QSUL01000004.1"/>
</dbReference>
<evidence type="ECO:0000259" key="8">
    <source>
        <dbReference type="Pfam" id="PF12704"/>
    </source>
</evidence>
<keyword evidence="3 6" id="KW-0812">Transmembrane</keyword>
<feature type="domain" description="MacB-like periplasmic core" evidence="8">
    <location>
        <begin position="22"/>
        <end position="238"/>
    </location>
</feature>
<comment type="subcellular location">
    <subcellularLocation>
        <location evidence="1">Cell membrane</location>
        <topology evidence="1">Multi-pass membrane protein</topology>
    </subcellularLocation>
</comment>
<feature type="transmembrane region" description="Helical" evidence="6">
    <location>
        <begin position="702"/>
        <end position="724"/>
    </location>
</feature>
<evidence type="ECO:0000256" key="3">
    <source>
        <dbReference type="ARBA" id="ARBA00022692"/>
    </source>
</evidence>
<keyword evidence="4 6" id="KW-1133">Transmembrane helix</keyword>
<gene>
    <name evidence="9" type="ORF">DXB65_06460</name>
</gene>
<feature type="transmembrane region" description="Helical" evidence="6">
    <location>
        <begin position="412"/>
        <end position="437"/>
    </location>
</feature>
<dbReference type="InterPro" id="IPR050250">
    <property type="entry name" value="Macrolide_Exporter_MacB"/>
</dbReference>
<feature type="transmembrane region" description="Helical" evidence="6">
    <location>
        <begin position="322"/>
        <end position="348"/>
    </location>
</feature>
<evidence type="ECO:0000256" key="6">
    <source>
        <dbReference type="SAM" id="Phobius"/>
    </source>
</evidence>
<protein>
    <submittedName>
        <fullName evidence="9">ABC transporter permease</fullName>
    </submittedName>
</protein>
<evidence type="ECO:0000259" key="7">
    <source>
        <dbReference type="Pfam" id="PF02687"/>
    </source>
</evidence>
<comment type="caution">
    <text evidence="9">The sequence shown here is derived from an EMBL/GenBank/DDBJ whole genome shotgun (WGS) entry which is preliminary data.</text>
</comment>
<dbReference type="PANTHER" id="PTHR30572:SF18">
    <property type="entry name" value="ABC-TYPE MACROLIDE FAMILY EXPORT SYSTEM PERMEASE COMPONENT 2"/>
    <property type="match status" value="1"/>
</dbReference>
<feature type="transmembrane region" description="Helical" evidence="6">
    <location>
        <begin position="650"/>
        <end position="670"/>
    </location>
</feature>
<name>A0A3E5BHR1_9BACE</name>
<organism evidence="9 10">
    <name type="scientific">Bacteroides oleiciplenus</name>
    <dbReference type="NCBI Taxonomy" id="626931"/>
    <lineage>
        <taxon>Bacteria</taxon>
        <taxon>Pseudomonadati</taxon>
        <taxon>Bacteroidota</taxon>
        <taxon>Bacteroidia</taxon>
        <taxon>Bacteroidales</taxon>
        <taxon>Bacteroidaceae</taxon>
        <taxon>Bacteroides</taxon>
    </lineage>
</organism>
<dbReference type="Proteomes" id="UP000260983">
    <property type="component" value="Unassembled WGS sequence"/>
</dbReference>
<accession>A0A3E5BHR1</accession>
<evidence type="ECO:0000313" key="10">
    <source>
        <dbReference type="Proteomes" id="UP000260983"/>
    </source>
</evidence>
<feature type="transmembrane region" description="Helical" evidence="6">
    <location>
        <begin position="368"/>
        <end position="391"/>
    </location>
</feature>
<sequence>MKKLYYVIRTILRGRSSNLIKVISLGLGLTMTILLFGPVDYEQSINTCYKDYDNLYQVFTVATIGGVKHTGEKIMGPMAGAILENFPDQVEAATCAMAETAAMPLYNGAVRFDDFKMMADSLFFRTMGIEVLNGDPERDLAQKDVIYLSDRFARKIFGGESPIGKTLKFGGDLDLIVKGTYAALPENATMKPEAVMSMPTAWSREWIPYFWRGGDMYSGYVRFKPQADKELVMSRIDAMIQKYLPDDLKEIMNCTALLIPIRDTYRNQENVKRMTYVMSILGLAILFIVSLNYVLISISSLSSRAKMVGVHKCNGAGGGTIFSMFLIETGIIILASIILMAFILFRFSGFVENITSIQLSELFAPEHLWVPLLVVLFLFIVGGTLPGRLFARIPVSQVFLRYTENKIRWKRPLLFVQFAGVAFICGLMCVVMSQYIYVTNKSMGYTPKNIANSSTVYLGSDVRRDAVCQFFRNLPYVADVSFASNTPIKGYGGALIRLGEASEGLFTAAYGRWMTNYPEMMGISLKEGHIGDNREHEVLVNETFAEWMNWGDDIIGRTFWYSDNKATVTGILNDFHIGSFHEDQKPFVGIYDDNFYDGMIQVRLKEPFMENLQKLNKESAEAFPDIEIDFDSMEQQVAIEYNSERIFKNVTILAAVTMFFTMLMGLTGYITDEVRRRSKEIAIRKVNGAEVSSILRLLSQDVFYVAFPAIAIGIVAAGYTNDIWIDQFSEKVSIGWPIYLLLAVANLAIIISCVLWRSWKIANENPVNSIKSE</sequence>
<keyword evidence="5 6" id="KW-0472">Membrane</keyword>
<dbReference type="EMBL" id="QSUL01000004">
    <property type="protein sequence ID" value="RGN37152.1"/>
    <property type="molecule type" value="Genomic_DNA"/>
</dbReference>
<feature type="transmembrane region" description="Helical" evidence="6">
    <location>
        <begin position="276"/>
        <end position="301"/>
    </location>
</feature>
<dbReference type="InterPro" id="IPR025857">
    <property type="entry name" value="MacB_PCD"/>
</dbReference>
<dbReference type="Pfam" id="PF12704">
    <property type="entry name" value="MacB_PCD"/>
    <property type="match status" value="1"/>
</dbReference>
<evidence type="ECO:0000313" key="9">
    <source>
        <dbReference type="EMBL" id="RGN37152.1"/>
    </source>
</evidence>
<evidence type="ECO:0000256" key="1">
    <source>
        <dbReference type="ARBA" id="ARBA00004651"/>
    </source>
</evidence>
<evidence type="ECO:0000256" key="2">
    <source>
        <dbReference type="ARBA" id="ARBA00022475"/>
    </source>
</evidence>
<feature type="domain" description="ABC3 transporter permease C-terminal" evidence="7">
    <location>
        <begin position="653"/>
        <end position="766"/>
    </location>
</feature>
<dbReference type="GO" id="GO:0022857">
    <property type="term" value="F:transmembrane transporter activity"/>
    <property type="evidence" value="ECO:0007669"/>
    <property type="project" value="TreeGrafter"/>
</dbReference>
<dbReference type="InterPro" id="IPR003838">
    <property type="entry name" value="ABC3_permease_C"/>
</dbReference>
<dbReference type="GO" id="GO:0005886">
    <property type="term" value="C:plasma membrane"/>
    <property type="evidence" value="ECO:0007669"/>
    <property type="project" value="UniProtKB-SubCell"/>
</dbReference>
<proteinExistence type="predicted"/>
<evidence type="ECO:0000256" key="5">
    <source>
        <dbReference type="ARBA" id="ARBA00023136"/>
    </source>
</evidence>
<keyword evidence="2" id="KW-1003">Cell membrane</keyword>
<reference evidence="9 10" key="1">
    <citation type="submission" date="2018-08" db="EMBL/GenBank/DDBJ databases">
        <title>A genome reference for cultivated species of the human gut microbiota.</title>
        <authorList>
            <person name="Zou Y."/>
            <person name="Xue W."/>
            <person name="Luo G."/>
        </authorList>
    </citation>
    <scope>NUCLEOTIDE SEQUENCE [LARGE SCALE GENOMIC DNA]</scope>
    <source>
        <strain evidence="9 10">OM05-15BH</strain>
    </source>
</reference>
<feature type="transmembrane region" description="Helical" evidence="6">
    <location>
        <begin position="736"/>
        <end position="756"/>
    </location>
</feature>
<feature type="transmembrane region" description="Helical" evidence="6">
    <location>
        <begin position="20"/>
        <end position="39"/>
    </location>
</feature>
<dbReference type="Pfam" id="PF02687">
    <property type="entry name" value="FtsX"/>
    <property type="match status" value="1"/>
</dbReference>
<dbReference type="PANTHER" id="PTHR30572">
    <property type="entry name" value="MEMBRANE COMPONENT OF TRANSPORTER-RELATED"/>
    <property type="match status" value="1"/>
</dbReference>
<dbReference type="AlphaFoldDB" id="A0A3E5BHR1"/>
<evidence type="ECO:0000256" key="4">
    <source>
        <dbReference type="ARBA" id="ARBA00022989"/>
    </source>
</evidence>